<reference evidence="2" key="1">
    <citation type="submission" date="2020-10" db="EMBL/GenBank/DDBJ databases">
        <authorList>
            <person name="Gilroy R."/>
        </authorList>
    </citation>
    <scope>NUCLEOTIDE SEQUENCE</scope>
    <source>
        <strain evidence="2">10532</strain>
    </source>
</reference>
<feature type="transmembrane region" description="Helical" evidence="1">
    <location>
        <begin position="144"/>
        <end position="164"/>
    </location>
</feature>
<feature type="transmembrane region" description="Helical" evidence="1">
    <location>
        <begin position="52"/>
        <end position="73"/>
    </location>
</feature>
<comment type="caution">
    <text evidence="2">The sequence shown here is derived from an EMBL/GenBank/DDBJ whole genome shotgun (WGS) entry which is preliminary data.</text>
</comment>
<dbReference type="Pfam" id="PF04018">
    <property type="entry name" value="VCA0040-like"/>
    <property type="match status" value="2"/>
</dbReference>
<dbReference type="AlphaFoldDB" id="A0A9D9HPV8"/>
<evidence type="ECO:0000313" key="2">
    <source>
        <dbReference type="EMBL" id="MBO8457755.1"/>
    </source>
</evidence>
<feature type="transmembrane region" description="Helical" evidence="1">
    <location>
        <begin position="170"/>
        <end position="187"/>
    </location>
</feature>
<feature type="transmembrane region" description="Helical" evidence="1">
    <location>
        <begin position="113"/>
        <end position="137"/>
    </location>
</feature>
<accession>A0A9D9HPV8</accession>
<keyword evidence="1" id="KW-1133">Transmembrane helix</keyword>
<reference evidence="2" key="2">
    <citation type="journal article" date="2021" name="PeerJ">
        <title>Extensive microbial diversity within the chicken gut microbiome revealed by metagenomics and culture.</title>
        <authorList>
            <person name="Gilroy R."/>
            <person name="Ravi A."/>
            <person name="Getino M."/>
            <person name="Pursley I."/>
            <person name="Horton D.L."/>
            <person name="Alikhan N.F."/>
            <person name="Baker D."/>
            <person name="Gharbi K."/>
            <person name="Hall N."/>
            <person name="Watson M."/>
            <person name="Adriaenssens E.M."/>
            <person name="Foster-Nyarko E."/>
            <person name="Jarju S."/>
            <person name="Secka A."/>
            <person name="Antonio M."/>
            <person name="Oren A."/>
            <person name="Chaudhuri R.R."/>
            <person name="La Ragione R."/>
            <person name="Hildebrand F."/>
            <person name="Pallen M.J."/>
        </authorList>
    </citation>
    <scope>NUCLEOTIDE SEQUENCE</scope>
    <source>
        <strain evidence="2">10532</strain>
    </source>
</reference>
<dbReference type="EMBL" id="JADIMM010000077">
    <property type="protein sequence ID" value="MBO8457755.1"/>
    <property type="molecule type" value="Genomic_DNA"/>
</dbReference>
<name>A0A9D9HPV8_9SPIR</name>
<evidence type="ECO:0000256" key="1">
    <source>
        <dbReference type="SAM" id="Phobius"/>
    </source>
</evidence>
<protein>
    <submittedName>
        <fullName evidence="2">DUF368 domain-containing protein</fullName>
    </submittedName>
</protein>
<dbReference type="InterPro" id="IPR007163">
    <property type="entry name" value="VCA0040-like"/>
</dbReference>
<dbReference type="Proteomes" id="UP000823638">
    <property type="component" value="Unassembled WGS sequence"/>
</dbReference>
<sequence>MDYLWMFGSGILLALANLIPGVSGGTIAVVCKIYDKLLAVFSLDFKKIKTEWKSYLFLILGMIIGIFGLSYLIKYLLDNFPLQSNFFFLGIILGSIPMIYDLIITAITERNFLFLLAPAVGIALGCVTGAMLIGWLLKRYSRETYGAILGLVAGSGVVLCEGFSFTPAGIGALIVMVIAACIAFLFTRKE</sequence>
<keyword evidence="1" id="KW-0812">Transmembrane</keyword>
<feature type="transmembrane region" description="Helical" evidence="1">
    <location>
        <begin position="85"/>
        <end position="107"/>
    </location>
</feature>
<dbReference type="PANTHER" id="PTHR37308">
    <property type="entry name" value="INTEGRAL MEMBRANE PROTEIN"/>
    <property type="match status" value="1"/>
</dbReference>
<proteinExistence type="predicted"/>
<organism evidence="2 3">
    <name type="scientific">Candidatus Gallitreponema excrementavium</name>
    <dbReference type="NCBI Taxonomy" id="2840840"/>
    <lineage>
        <taxon>Bacteria</taxon>
        <taxon>Pseudomonadati</taxon>
        <taxon>Spirochaetota</taxon>
        <taxon>Spirochaetia</taxon>
        <taxon>Spirochaetales</taxon>
        <taxon>Candidatus Gallitreponema</taxon>
    </lineage>
</organism>
<keyword evidence="1" id="KW-0472">Membrane</keyword>
<gene>
    <name evidence="2" type="ORF">IAA81_05960</name>
</gene>
<evidence type="ECO:0000313" key="3">
    <source>
        <dbReference type="Proteomes" id="UP000823638"/>
    </source>
</evidence>
<dbReference type="PANTHER" id="PTHR37308:SF1">
    <property type="entry name" value="POLYPRENYL-PHOSPHATE TRANSPORTER"/>
    <property type="match status" value="1"/>
</dbReference>